<dbReference type="Gramene" id="TraesJUL3A03G01349120.1">
    <property type="protein sequence ID" value="TraesJUL3A03G01349120.1.CDS1"/>
    <property type="gene ID" value="TraesJUL3A03G01349120"/>
</dbReference>
<sequence length="215" mass="22181">MAATVGKEREEAVVHPNARQGGKLLSRLLTRDSSAAAPSFRVYYGVASAGAVPFLWESQPGTPKNAVSDAAMPPLTPPPSYYAAGGTAAAKKHAARKAAAGGKRFRPSRILGSILMATRRRGRTAPSSVSPTSSFSSGSSSSSSTSSFRRAGGSSSRLHSSSSSSFSDDEETAMATCFRVRQESFRALKGCRVAVTVRSALASVGGGHGAAVQRV</sequence>
<protein>
    <submittedName>
        <fullName evidence="2">Uncharacterized protein</fullName>
    </submittedName>
</protein>
<dbReference type="Gramene" id="TraesCAD_scaffold_043428_01G000400.1">
    <property type="protein sequence ID" value="TraesCAD_scaffold_043428_01G000400.1"/>
    <property type="gene ID" value="TraesCAD_scaffold_043428_01G000400"/>
</dbReference>
<reference evidence="2" key="2">
    <citation type="submission" date="2018-10" db="UniProtKB">
        <authorList>
            <consortium name="EnsemblPlants"/>
        </authorList>
    </citation>
    <scope>IDENTIFICATION</scope>
</reference>
<dbReference type="Gramene" id="TraesCLE_scaffold_082829_01G000200.1">
    <property type="protein sequence ID" value="TraesCLE_scaffold_082829_01G000200.1"/>
    <property type="gene ID" value="TraesCLE_scaffold_082829_01G000200"/>
</dbReference>
<evidence type="ECO:0000313" key="3">
    <source>
        <dbReference type="Proteomes" id="UP000019116"/>
    </source>
</evidence>
<dbReference type="Gramene" id="TraesNOR3A03G01357640.1">
    <property type="protein sequence ID" value="TraesNOR3A03G01357640.1.CDS1"/>
    <property type="gene ID" value="TraesNOR3A03G01357640"/>
</dbReference>
<dbReference type="Gramene" id="TraesLAC3A03G01281300.1">
    <property type="protein sequence ID" value="TraesLAC3A03G01281300.1.CDS1"/>
    <property type="gene ID" value="TraesLAC3A03G01281300"/>
</dbReference>
<feature type="region of interest" description="Disordered" evidence="1">
    <location>
        <begin position="116"/>
        <end position="167"/>
    </location>
</feature>
<dbReference type="Proteomes" id="UP000019116">
    <property type="component" value="Chromosome 3A"/>
</dbReference>
<keyword evidence="3" id="KW-1185">Reference proteome</keyword>
<name>A0A3B6EBK4_WHEAT</name>
<accession>A0A3B6EBK4</accession>
<dbReference type="PANTHER" id="PTHR33257:SF4">
    <property type="entry name" value="EXPRESSED PROTEIN"/>
    <property type="match status" value="1"/>
</dbReference>
<organism evidence="2">
    <name type="scientific">Triticum aestivum</name>
    <name type="common">Wheat</name>
    <dbReference type="NCBI Taxonomy" id="4565"/>
    <lineage>
        <taxon>Eukaryota</taxon>
        <taxon>Viridiplantae</taxon>
        <taxon>Streptophyta</taxon>
        <taxon>Embryophyta</taxon>
        <taxon>Tracheophyta</taxon>
        <taxon>Spermatophyta</taxon>
        <taxon>Magnoliopsida</taxon>
        <taxon>Liliopsida</taxon>
        <taxon>Poales</taxon>
        <taxon>Poaceae</taxon>
        <taxon>BOP clade</taxon>
        <taxon>Pooideae</taxon>
        <taxon>Triticodae</taxon>
        <taxon>Triticeae</taxon>
        <taxon>Triticinae</taxon>
        <taxon>Triticum</taxon>
    </lineage>
</organism>
<dbReference type="OrthoDB" id="691043at2759"/>
<dbReference type="Gramene" id="TraesSYM3A03G01358560.1">
    <property type="protein sequence ID" value="TraesSYM3A03G01358560.1.CDS1"/>
    <property type="gene ID" value="TraesSYM3A03G01358560"/>
</dbReference>
<dbReference type="Gramene" id="TraesCS3A03G0215700.1">
    <property type="protein sequence ID" value="TraesCS3A03G0215700.1.CDS1"/>
    <property type="gene ID" value="TraesCS3A03G0215700"/>
</dbReference>
<dbReference type="RefSeq" id="XP_044336715.1">
    <property type="nucleotide sequence ID" value="XM_044480780.1"/>
</dbReference>
<dbReference type="Gramene" id="TraesPARA_EIv1.0_0790580.1">
    <property type="protein sequence ID" value="TraesPARA_EIv1.0_0790580.1.CDS1"/>
    <property type="gene ID" value="TraesPARA_EIv1.0_0790580"/>
</dbReference>
<dbReference type="AlphaFoldDB" id="A0A3B6EBK4"/>
<dbReference type="Gramene" id="TraesROB_scaffold_096933_01G000100.1">
    <property type="protein sequence ID" value="TraesROB_scaffold_096933_01G000100.1"/>
    <property type="gene ID" value="TraesROB_scaffold_096933_01G000100"/>
</dbReference>
<dbReference type="PANTHER" id="PTHR33257">
    <property type="entry name" value="OS05G0165500 PROTEIN"/>
    <property type="match status" value="1"/>
</dbReference>
<reference evidence="2" key="1">
    <citation type="submission" date="2018-08" db="EMBL/GenBank/DDBJ databases">
        <authorList>
            <person name="Rossello M."/>
        </authorList>
    </citation>
    <scope>NUCLEOTIDE SEQUENCE [LARGE SCALE GENOMIC DNA]</scope>
    <source>
        <strain evidence="2">cv. Chinese Spring</strain>
    </source>
</reference>
<gene>
    <name evidence="2" type="primary">LOC123057917</name>
</gene>
<dbReference type="Gramene" id="TraesARI3A03G01357270.1">
    <property type="protein sequence ID" value="TraesARI3A03G01357270.1.CDS1"/>
    <property type="gene ID" value="TraesARI3A03G01357270"/>
</dbReference>
<evidence type="ECO:0000313" key="2">
    <source>
        <dbReference type="EnsemblPlants" id="TraesCS3A02G097400.1.cds1"/>
    </source>
</evidence>
<proteinExistence type="predicted"/>
<dbReference type="Gramene" id="TraesWEE_scaffold_121922_01G000100.1">
    <property type="protein sequence ID" value="TraesWEE_scaffold_121922_01G000100.1"/>
    <property type="gene ID" value="TraesWEE_scaffold_121922_01G000100"/>
</dbReference>
<dbReference type="Gramene" id="TraesSTA3A03G01328910.1">
    <property type="protein sequence ID" value="TraesSTA3A03G01328910.1.CDS1"/>
    <property type="gene ID" value="TraesSTA3A03G01328910"/>
</dbReference>
<dbReference type="Gramene" id="TraesCS3A02G097400.1">
    <property type="protein sequence ID" value="TraesCS3A02G097400.1.cds1"/>
    <property type="gene ID" value="TraesCS3A02G097400"/>
</dbReference>
<dbReference type="Gramene" id="TraesLDM3A03G01339940.1">
    <property type="protein sequence ID" value="TraesLDM3A03G01339940.1.CDS1"/>
    <property type="gene ID" value="TraesLDM3A03G01339940"/>
</dbReference>
<feature type="region of interest" description="Disordered" evidence="1">
    <location>
        <begin position="1"/>
        <end position="23"/>
    </location>
</feature>
<feature type="compositionally biased region" description="Low complexity" evidence="1">
    <location>
        <begin position="125"/>
        <end position="166"/>
    </location>
</feature>
<dbReference type="Gramene" id="TraesMAC3A03G01335690.1">
    <property type="protein sequence ID" value="TraesMAC3A03G01335690.1.CDS1"/>
    <property type="gene ID" value="TraesMAC3A03G01335690"/>
</dbReference>
<evidence type="ECO:0000256" key="1">
    <source>
        <dbReference type="SAM" id="MobiDB-lite"/>
    </source>
</evidence>
<dbReference type="OMA" id="THNSSKM"/>
<dbReference type="GeneID" id="123057917"/>
<dbReference type="EnsemblPlants" id="TraesCS3A02G097400.1">
    <property type="protein sequence ID" value="TraesCS3A02G097400.1.cds1"/>
    <property type="gene ID" value="TraesCS3A02G097400"/>
</dbReference>
<dbReference type="Gramene" id="TraesJAG3A03G01346800.1">
    <property type="protein sequence ID" value="TraesJAG3A03G01346800.1.CDS1"/>
    <property type="gene ID" value="TraesJAG3A03G01346800"/>
</dbReference>
<feature type="compositionally biased region" description="Basic and acidic residues" evidence="1">
    <location>
        <begin position="1"/>
        <end position="13"/>
    </location>
</feature>